<accession>A0A1S3IJ57</accession>
<dbReference type="InterPro" id="IPR044880">
    <property type="entry name" value="NCX_ion-bd_dom_sf"/>
</dbReference>
<dbReference type="InterPro" id="IPR004481">
    <property type="entry name" value="K/Na/Ca-exchanger"/>
</dbReference>
<sequence>MGWVRFRRRGGLRLALRQAFLLGISVCFLFGIQIRDWMSPPSDVTNESRLGARHREKNGLLQSSSRRRLLSEPDAYNNAENGSATNNSEEECTPAAYHEFPRDVFTSTQRAQGAIIIHCLVLAYMFVALAIVCDDYFVASLDRICEKLHLSADVAGATFMAAGSSAPELFTSIIGVFVTRGDVGVGTIVGSAVFNILFVVGICALLAGQVVPLSHWPLIRDCTFYSVSVIILIAVISDSFVKWYESAIMLFVYLLYILVMRFNSTIYSWLSNKIGAYLGWGEETHSILPREKDISFHGSYERFNDDIDDTEDPKSPRLYDVIHVDDYVAKSKVKWSFAAFVFRFLIQKRFRTKTRFINAVRLVVLQRRALLMDAAFLKRHRFKHLTYASTLSAYSNRALKNSLQTCLTIDEAEEEDTSVEWRTLPPKGTDWWCYITWGLVYPLRTLLYYTIPDCRKKRWERWFMLTFTVSIIWIAMFSYMMVWMMTLVGFTLHIPDSIMGITFIAAGTSIPDAMASIIVARQGLGDMAVSNTIGSNVFDVLIGLAFPWFLKTAMIHAGSMVHINSNGLVFAVVLLFLTVIVTIAAIHFVGWVLNKKLGIICICVYCLFLTFAIMIEFNVFGYVNPPTCTE</sequence>
<name>A0A1S3IJ57_LINAN</name>
<evidence type="ECO:0000256" key="5">
    <source>
        <dbReference type="ARBA" id="ARBA00022538"/>
    </source>
</evidence>
<dbReference type="GO" id="GO:0005262">
    <property type="term" value="F:calcium channel activity"/>
    <property type="evidence" value="ECO:0007669"/>
    <property type="project" value="TreeGrafter"/>
</dbReference>
<evidence type="ECO:0000256" key="8">
    <source>
        <dbReference type="ARBA" id="ARBA00022729"/>
    </source>
</evidence>
<evidence type="ECO:0000256" key="4">
    <source>
        <dbReference type="ARBA" id="ARBA00022449"/>
    </source>
</evidence>
<feature type="transmembrane region" description="Helical" evidence="17">
    <location>
        <begin position="498"/>
        <end position="520"/>
    </location>
</feature>
<keyword evidence="10" id="KW-0769">Symport</keyword>
<evidence type="ECO:0000256" key="3">
    <source>
        <dbReference type="ARBA" id="ARBA00022448"/>
    </source>
</evidence>
<feature type="transmembrane region" description="Helical" evidence="17">
    <location>
        <begin position="218"/>
        <end position="237"/>
    </location>
</feature>
<evidence type="ECO:0000256" key="15">
    <source>
        <dbReference type="ARBA" id="ARBA00023136"/>
    </source>
</evidence>
<evidence type="ECO:0000256" key="2">
    <source>
        <dbReference type="ARBA" id="ARBA00005364"/>
    </source>
</evidence>
<keyword evidence="8" id="KW-0732">Signal</keyword>
<dbReference type="FunFam" id="1.20.1420.30:FF:000009">
    <property type="entry name" value="sodium/potassium/calcium exchanger 5 isoform X2"/>
    <property type="match status" value="1"/>
</dbReference>
<dbReference type="GO" id="GO:0005886">
    <property type="term" value="C:plasma membrane"/>
    <property type="evidence" value="ECO:0007669"/>
    <property type="project" value="TreeGrafter"/>
</dbReference>
<evidence type="ECO:0000256" key="6">
    <source>
        <dbReference type="ARBA" id="ARBA00022568"/>
    </source>
</evidence>
<comment type="subcellular location">
    <subcellularLocation>
        <location evidence="1">Membrane</location>
        <topology evidence="1">Multi-pass membrane protein</topology>
    </subcellularLocation>
</comment>
<keyword evidence="6" id="KW-0109">Calcium transport</keyword>
<keyword evidence="12 17" id="KW-1133">Transmembrane helix</keyword>
<dbReference type="FunFam" id="1.20.1420.30:FF:000004">
    <property type="entry name" value="Sodium/potassium/calcium exchanger 2 isoform 1"/>
    <property type="match status" value="1"/>
</dbReference>
<feature type="transmembrane region" description="Helical" evidence="17">
    <location>
        <begin position="570"/>
        <end position="590"/>
    </location>
</feature>
<evidence type="ECO:0000256" key="14">
    <source>
        <dbReference type="ARBA" id="ARBA00023065"/>
    </source>
</evidence>
<evidence type="ECO:0000313" key="20">
    <source>
        <dbReference type="RefSeq" id="XP_013397921.1"/>
    </source>
</evidence>
<feature type="transmembrane region" description="Helical" evidence="17">
    <location>
        <begin position="532"/>
        <end position="550"/>
    </location>
</feature>
<feature type="transmembrane region" description="Helical" evidence="17">
    <location>
        <begin position="184"/>
        <end position="206"/>
    </location>
</feature>
<keyword evidence="15 17" id="KW-0472">Membrane</keyword>
<keyword evidence="19" id="KW-1185">Reference proteome</keyword>
<evidence type="ECO:0000256" key="17">
    <source>
        <dbReference type="SAM" id="Phobius"/>
    </source>
</evidence>
<evidence type="ECO:0000256" key="7">
    <source>
        <dbReference type="ARBA" id="ARBA00022692"/>
    </source>
</evidence>
<evidence type="ECO:0000256" key="1">
    <source>
        <dbReference type="ARBA" id="ARBA00004141"/>
    </source>
</evidence>
<feature type="transmembrane region" description="Helical" evidence="17">
    <location>
        <begin position="12"/>
        <end position="34"/>
    </location>
</feature>
<dbReference type="Gene3D" id="1.20.1420.30">
    <property type="entry name" value="NCX, central ion-binding region"/>
    <property type="match status" value="2"/>
</dbReference>
<comment type="similarity">
    <text evidence="2">Belongs to the Ca(2+):cation antiporter (CaCA) (TC 2.A.19) family. SLC24A subfamily.</text>
</comment>
<dbReference type="GO" id="GO:0006874">
    <property type="term" value="P:intracellular calcium ion homeostasis"/>
    <property type="evidence" value="ECO:0007669"/>
    <property type="project" value="TreeGrafter"/>
</dbReference>
<dbReference type="Proteomes" id="UP000085678">
    <property type="component" value="Unplaced"/>
</dbReference>
<dbReference type="KEGG" id="lak:106164521"/>
<dbReference type="OrthoDB" id="2127281at2759"/>
<dbReference type="InterPro" id="IPR004836">
    <property type="entry name" value="Na_Ca_Ex"/>
</dbReference>
<keyword evidence="13" id="KW-0915">Sodium</keyword>
<evidence type="ECO:0000256" key="16">
    <source>
        <dbReference type="ARBA" id="ARBA00023201"/>
    </source>
</evidence>
<feature type="transmembrane region" description="Helical" evidence="17">
    <location>
        <begin position="154"/>
        <end position="178"/>
    </location>
</feature>
<keyword evidence="3" id="KW-0813">Transport</keyword>
<keyword evidence="7 17" id="KW-0812">Transmembrane</keyword>
<organism evidence="19 20">
    <name type="scientific">Lingula anatina</name>
    <name type="common">Brachiopod</name>
    <name type="synonym">Lingula unguis</name>
    <dbReference type="NCBI Taxonomy" id="7574"/>
    <lineage>
        <taxon>Eukaryota</taxon>
        <taxon>Metazoa</taxon>
        <taxon>Spiralia</taxon>
        <taxon>Lophotrochozoa</taxon>
        <taxon>Brachiopoda</taxon>
        <taxon>Linguliformea</taxon>
        <taxon>Lingulata</taxon>
        <taxon>Lingulida</taxon>
        <taxon>Linguloidea</taxon>
        <taxon>Lingulidae</taxon>
        <taxon>Lingula</taxon>
    </lineage>
</organism>
<keyword evidence="16" id="KW-0739">Sodium transport</keyword>
<dbReference type="PRINTS" id="PR01259">
    <property type="entry name" value="NACAEXCHNGR"/>
</dbReference>
<feature type="domain" description="Sodium/calcium exchanger membrane region" evidence="18">
    <location>
        <begin position="120"/>
        <end position="260"/>
    </location>
</feature>
<feature type="transmembrane region" description="Helical" evidence="17">
    <location>
        <begin position="597"/>
        <end position="615"/>
    </location>
</feature>
<dbReference type="InParanoid" id="A0A1S3IJ57"/>
<dbReference type="PANTHER" id="PTHR10846:SF73">
    <property type="entry name" value="SODIUM_CALCIUM EXCHANGER MEMBRANE REGION DOMAIN-CONTAINING PROTEIN"/>
    <property type="match status" value="1"/>
</dbReference>
<dbReference type="STRING" id="7574.A0A1S3IJ57"/>
<dbReference type="InterPro" id="IPR004837">
    <property type="entry name" value="NaCa_Exmemb"/>
</dbReference>
<evidence type="ECO:0000256" key="11">
    <source>
        <dbReference type="ARBA" id="ARBA00022958"/>
    </source>
</evidence>
<feature type="transmembrane region" description="Helical" evidence="17">
    <location>
        <begin position="243"/>
        <end position="263"/>
    </location>
</feature>
<keyword evidence="4" id="KW-0050">Antiport</keyword>
<gene>
    <name evidence="20" type="primary">LOC106164521</name>
</gene>
<feature type="domain" description="Sodium/calcium exchanger membrane region" evidence="18">
    <location>
        <begin position="463"/>
        <end position="614"/>
    </location>
</feature>
<dbReference type="PANTHER" id="PTHR10846">
    <property type="entry name" value="SODIUM/POTASSIUM/CALCIUM EXCHANGER"/>
    <property type="match status" value="1"/>
</dbReference>
<keyword evidence="5" id="KW-0633">Potassium transport</keyword>
<dbReference type="RefSeq" id="XP_013397921.1">
    <property type="nucleotide sequence ID" value="XM_013542467.2"/>
</dbReference>
<protein>
    <submittedName>
        <fullName evidence="20">Sodium/potassium/calcium exchanger 3</fullName>
    </submittedName>
</protein>
<keyword evidence="14" id="KW-0406">Ion transport</keyword>
<feature type="transmembrane region" description="Helical" evidence="17">
    <location>
        <begin position="462"/>
        <end position="486"/>
    </location>
</feature>
<keyword evidence="11" id="KW-0630">Potassium</keyword>
<evidence type="ECO:0000259" key="18">
    <source>
        <dbReference type="Pfam" id="PF01699"/>
    </source>
</evidence>
<dbReference type="GeneID" id="106164521"/>
<evidence type="ECO:0000256" key="9">
    <source>
        <dbReference type="ARBA" id="ARBA00022837"/>
    </source>
</evidence>
<evidence type="ECO:0000256" key="10">
    <source>
        <dbReference type="ARBA" id="ARBA00022847"/>
    </source>
</evidence>
<proteinExistence type="inferred from homology"/>
<dbReference type="GO" id="GO:0008273">
    <property type="term" value="F:calcium, potassium:sodium antiporter activity"/>
    <property type="evidence" value="ECO:0007669"/>
    <property type="project" value="TreeGrafter"/>
</dbReference>
<feature type="transmembrane region" description="Helical" evidence="17">
    <location>
        <begin position="111"/>
        <end position="133"/>
    </location>
</feature>
<evidence type="ECO:0000256" key="13">
    <source>
        <dbReference type="ARBA" id="ARBA00023053"/>
    </source>
</evidence>
<keyword evidence="9" id="KW-0106">Calcium</keyword>
<evidence type="ECO:0000313" key="19">
    <source>
        <dbReference type="Proteomes" id="UP000085678"/>
    </source>
</evidence>
<dbReference type="Pfam" id="PF01699">
    <property type="entry name" value="Na_Ca_ex"/>
    <property type="match status" value="2"/>
</dbReference>
<dbReference type="AlphaFoldDB" id="A0A1S3IJ57"/>
<dbReference type="GO" id="GO:0015293">
    <property type="term" value="F:symporter activity"/>
    <property type="evidence" value="ECO:0007669"/>
    <property type="project" value="UniProtKB-KW"/>
</dbReference>
<evidence type="ECO:0000256" key="12">
    <source>
        <dbReference type="ARBA" id="ARBA00022989"/>
    </source>
</evidence>
<reference evidence="20" key="1">
    <citation type="submission" date="2025-08" db="UniProtKB">
        <authorList>
            <consortium name="RefSeq"/>
        </authorList>
    </citation>
    <scope>IDENTIFICATION</scope>
    <source>
        <tissue evidence="20">Gonads</tissue>
    </source>
</reference>
<dbReference type="NCBIfam" id="TIGR00367">
    <property type="entry name" value="calcium/sodium antiporter"/>
    <property type="match status" value="1"/>
</dbReference>